<dbReference type="InterPro" id="IPR016064">
    <property type="entry name" value="NAD/diacylglycerol_kinase_sf"/>
</dbReference>
<gene>
    <name evidence="4" type="ORF">Fuma_02455</name>
</gene>
<dbReference type="Gene3D" id="2.60.200.40">
    <property type="match status" value="1"/>
</dbReference>
<dbReference type="STRING" id="1891926.Fuma_02455"/>
<sequence length="307" mass="33776">MPPTATAESNQAGPPGERDRVVIQRNPTSGSGRGAQHILTMVRHLKRMGYRVSLFANRDRLDRFVRRPDVAERIACLVAAGGDGTIASLANRHSQFPIATLPLGTENLVARHLQIPRCGRTVAEIIQQNKVSLFDTAFVNDQRFLLMASAGVDAEVVRRFTAVRKGNISHVSYCWPIVTSFTSYAFPEIQVCDVDGNVLATGSHVIITNIPQYGFRIPFCPASDPHDGQLDVRVFRIAGSFATMIHGLRTRMGFSDRRTDVTRFLATEVRLQSKVANVPVQCDGDPAANCPVTVRIDPKSMKLLVRA</sequence>
<dbReference type="GO" id="GO:0016301">
    <property type="term" value="F:kinase activity"/>
    <property type="evidence" value="ECO:0007669"/>
    <property type="project" value="UniProtKB-KW"/>
</dbReference>
<evidence type="ECO:0000256" key="1">
    <source>
        <dbReference type="SAM" id="MobiDB-lite"/>
    </source>
</evidence>
<evidence type="ECO:0000259" key="2">
    <source>
        <dbReference type="Pfam" id="PF00781"/>
    </source>
</evidence>
<dbReference type="InterPro" id="IPR045540">
    <property type="entry name" value="YegS/DAGK_C"/>
</dbReference>
<evidence type="ECO:0000313" key="4">
    <source>
        <dbReference type="EMBL" id="APZ92843.1"/>
    </source>
</evidence>
<dbReference type="Gene3D" id="3.40.50.10330">
    <property type="entry name" value="Probable inorganic polyphosphate/atp-NAD kinase, domain 1"/>
    <property type="match status" value="1"/>
</dbReference>
<keyword evidence="4" id="KW-0418">Kinase</keyword>
<dbReference type="InterPro" id="IPR001206">
    <property type="entry name" value="Diacylglycerol_kinase_cat_dom"/>
</dbReference>
<dbReference type="SUPFAM" id="SSF111331">
    <property type="entry name" value="NAD kinase/diacylglycerol kinase-like"/>
    <property type="match status" value="1"/>
</dbReference>
<organism evidence="4 5">
    <name type="scientific">Fuerstiella marisgermanici</name>
    <dbReference type="NCBI Taxonomy" id="1891926"/>
    <lineage>
        <taxon>Bacteria</taxon>
        <taxon>Pseudomonadati</taxon>
        <taxon>Planctomycetota</taxon>
        <taxon>Planctomycetia</taxon>
        <taxon>Planctomycetales</taxon>
        <taxon>Planctomycetaceae</taxon>
        <taxon>Fuerstiella</taxon>
    </lineage>
</organism>
<feature type="compositionally biased region" description="Polar residues" evidence="1">
    <location>
        <begin position="1"/>
        <end position="12"/>
    </location>
</feature>
<dbReference type="Proteomes" id="UP000187735">
    <property type="component" value="Chromosome"/>
</dbReference>
<dbReference type="EMBL" id="CP017641">
    <property type="protein sequence ID" value="APZ92843.1"/>
    <property type="molecule type" value="Genomic_DNA"/>
</dbReference>
<dbReference type="KEGG" id="fmr:Fuma_02455"/>
<dbReference type="EC" id="2.7.1.-" evidence="4"/>
<dbReference type="InterPro" id="IPR017438">
    <property type="entry name" value="ATP-NAD_kinase_N"/>
</dbReference>
<proteinExistence type="predicted"/>
<reference evidence="4 5" key="1">
    <citation type="journal article" date="2016" name="Front. Microbiol.">
        <title>Fuerstia marisgermanicae gen. nov., sp. nov., an Unusual Member of the Phylum Planctomycetes from the German Wadden Sea.</title>
        <authorList>
            <person name="Kohn T."/>
            <person name="Heuer A."/>
            <person name="Jogler M."/>
            <person name="Vollmers J."/>
            <person name="Boedeker C."/>
            <person name="Bunk B."/>
            <person name="Rast P."/>
            <person name="Borchert D."/>
            <person name="Glockner I."/>
            <person name="Freese H.M."/>
            <person name="Klenk H.P."/>
            <person name="Overmann J."/>
            <person name="Kaster A.K."/>
            <person name="Rohde M."/>
            <person name="Wiegand S."/>
            <person name="Jogler C."/>
        </authorList>
    </citation>
    <scope>NUCLEOTIDE SEQUENCE [LARGE SCALE GENOMIC DNA]</scope>
    <source>
        <strain evidence="4 5">NH11</strain>
    </source>
</reference>
<evidence type="ECO:0000313" key="5">
    <source>
        <dbReference type="Proteomes" id="UP000187735"/>
    </source>
</evidence>
<feature type="region of interest" description="Disordered" evidence="1">
    <location>
        <begin position="1"/>
        <end position="34"/>
    </location>
</feature>
<dbReference type="Pfam" id="PF00781">
    <property type="entry name" value="DAGK_cat"/>
    <property type="match status" value="1"/>
</dbReference>
<dbReference type="Pfam" id="PF19279">
    <property type="entry name" value="YegS_C"/>
    <property type="match status" value="1"/>
</dbReference>
<feature type="domain" description="DAGKc" evidence="2">
    <location>
        <begin position="25"/>
        <end position="137"/>
    </location>
</feature>
<accession>A0A1P8WFM6</accession>
<dbReference type="AlphaFoldDB" id="A0A1P8WFM6"/>
<dbReference type="RefSeq" id="WP_077024409.1">
    <property type="nucleotide sequence ID" value="NZ_CP017641.1"/>
</dbReference>
<evidence type="ECO:0000259" key="3">
    <source>
        <dbReference type="Pfam" id="PF19279"/>
    </source>
</evidence>
<name>A0A1P8WFM6_9PLAN</name>
<keyword evidence="5" id="KW-1185">Reference proteome</keyword>
<keyword evidence="4" id="KW-0808">Transferase</keyword>
<feature type="domain" description="YegS/DAGK C-terminal" evidence="3">
    <location>
        <begin position="148"/>
        <end position="304"/>
    </location>
</feature>
<protein>
    <submittedName>
        <fullName evidence="4">Lipid kinase</fullName>
        <ecNumber evidence="4">2.7.1.-</ecNumber>
    </submittedName>
</protein>